<dbReference type="InterPro" id="IPR029787">
    <property type="entry name" value="Nucleotide_cyclase"/>
</dbReference>
<feature type="transmembrane region" description="Helical" evidence="3">
    <location>
        <begin position="93"/>
        <end position="114"/>
    </location>
</feature>
<comment type="catalytic activity">
    <reaction evidence="2">
        <text>2 GTP = 3',3'-c-di-GMP + 2 diphosphate</text>
        <dbReference type="Rhea" id="RHEA:24898"/>
        <dbReference type="ChEBI" id="CHEBI:33019"/>
        <dbReference type="ChEBI" id="CHEBI:37565"/>
        <dbReference type="ChEBI" id="CHEBI:58805"/>
        <dbReference type="EC" id="2.7.7.65"/>
    </reaction>
</comment>
<dbReference type="OrthoDB" id="9812260at2"/>
<evidence type="ECO:0000313" key="6">
    <source>
        <dbReference type="EMBL" id="OLP47488.1"/>
    </source>
</evidence>
<dbReference type="Proteomes" id="UP000544107">
    <property type="component" value="Unassembled WGS sequence"/>
</dbReference>
<dbReference type="InterPro" id="IPR043128">
    <property type="entry name" value="Rev_trsase/Diguanyl_cyclase"/>
</dbReference>
<feature type="transmembrane region" description="Helical" evidence="3">
    <location>
        <begin position="6"/>
        <end position="27"/>
    </location>
</feature>
<dbReference type="STRING" id="887144.BJF91_03470"/>
<dbReference type="Proteomes" id="UP000185598">
    <property type="component" value="Unassembled WGS sequence"/>
</dbReference>
<reference evidence="5 8" key="2">
    <citation type="submission" date="2020-08" db="EMBL/GenBank/DDBJ databases">
        <title>Genomic Encyclopedia of Type Strains, Phase IV (KMG-IV): sequencing the most valuable type-strain genomes for metagenomic binning, comparative biology and taxonomic classification.</title>
        <authorList>
            <person name="Goeker M."/>
        </authorList>
    </citation>
    <scope>NUCLEOTIDE SEQUENCE [LARGE SCALE GENOMIC DNA]</scope>
    <source>
        <strain evidence="5 8">DSM 100021</strain>
    </source>
</reference>
<evidence type="ECO:0000256" key="2">
    <source>
        <dbReference type="ARBA" id="ARBA00034247"/>
    </source>
</evidence>
<evidence type="ECO:0000313" key="7">
    <source>
        <dbReference type="Proteomes" id="UP000185598"/>
    </source>
</evidence>
<feature type="domain" description="GGDEF" evidence="4">
    <location>
        <begin position="245"/>
        <end position="378"/>
    </location>
</feature>
<dbReference type="GO" id="GO:0052621">
    <property type="term" value="F:diguanylate cyclase activity"/>
    <property type="evidence" value="ECO:0007669"/>
    <property type="project" value="UniProtKB-EC"/>
</dbReference>
<feature type="transmembrane region" description="Helical" evidence="3">
    <location>
        <begin position="120"/>
        <end position="138"/>
    </location>
</feature>
<feature type="transmembrane region" description="Helical" evidence="3">
    <location>
        <begin position="150"/>
        <end position="172"/>
    </location>
</feature>
<feature type="transmembrane region" description="Helical" evidence="3">
    <location>
        <begin position="34"/>
        <end position="56"/>
    </location>
</feature>
<dbReference type="InterPro" id="IPR000160">
    <property type="entry name" value="GGDEF_dom"/>
</dbReference>
<keyword evidence="3" id="KW-1133">Transmembrane helix</keyword>
<proteinExistence type="predicted"/>
<dbReference type="PANTHER" id="PTHR45138:SF9">
    <property type="entry name" value="DIGUANYLATE CYCLASE DGCM-RELATED"/>
    <property type="match status" value="1"/>
</dbReference>
<evidence type="ECO:0000259" key="4">
    <source>
        <dbReference type="PROSITE" id="PS50887"/>
    </source>
</evidence>
<reference evidence="6 7" key="1">
    <citation type="submission" date="2016-09" db="EMBL/GenBank/DDBJ databases">
        <title>Rhizobium oryziradicis sp. nov., isolated from the root of rice.</title>
        <authorList>
            <person name="Zhao J."/>
            <person name="Zhang X."/>
        </authorList>
    </citation>
    <scope>NUCLEOTIDE SEQUENCE [LARGE SCALE GENOMIC DNA]</scope>
    <source>
        <strain evidence="6 7">14971</strain>
    </source>
</reference>
<feature type="transmembrane region" description="Helical" evidence="3">
    <location>
        <begin position="184"/>
        <end position="205"/>
    </location>
</feature>
<dbReference type="PROSITE" id="PS50887">
    <property type="entry name" value="GGDEF"/>
    <property type="match status" value="1"/>
</dbReference>
<dbReference type="CDD" id="cd01949">
    <property type="entry name" value="GGDEF"/>
    <property type="match status" value="1"/>
</dbReference>
<dbReference type="PANTHER" id="PTHR45138">
    <property type="entry name" value="REGULATORY COMPONENTS OF SENSORY TRANSDUCTION SYSTEM"/>
    <property type="match status" value="1"/>
</dbReference>
<dbReference type="EMBL" id="JACIED010000002">
    <property type="protein sequence ID" value="MBB4007580.1"/>
    <property type="molecule type" value="Genomic_DNA"/>
</dbReference>
<dbReference type="EMBL" id="MKIN01000027">
    <property type="protein sequence ID" value="OLP47488.1"/>
    <property type="molecule type" value="Genomic_DNA"/>
</dbReference>
<evidence type="ECO:0000313" key="5">
    <source>
        <dbReference type="EMBL" id="MBB4007580.1"/>
    </source>
</evidence>
<organism evidence="6 7">
    <name type="scientific">Allorhizobium taibaishanense</name>
    <dbReference type="NCBI Taxonomy" id="887144"/>
    <lineage>
        <taxon>Bacteria</taxon>
        <taxon>Pseudomonadati</taxon>
        <taxon>Pseudomonadota</taxon>
        <taxon>Alphaproteobacteria</taxon>
        <taxon>Hyphomicrobiales</taxon>
        <taxon>Rhizobiaceae</taxon>
        <taxon>Rhizobium/Agrobacterium group</taxon>
        <taxon>Allorhizobium</taxon>
    </lineage>
</organism>
<protein>
    <recommendedName>
        <fullName evidence="1">diguanylate cyclase</fullName>
        <ecNumber evidence="1">2.7.7.65</ecNumber>
    </recommendedName>
</protein>
<name>A0A1Q8ZZ32_9HYPH</name>
<keyword evidence="7" id="KW-1185">Reference proteome</keyword>
<keyword evidence="3" id="KW-0472">Membrane</keyword>
<dbReference type="AlphaFoldDB" id="A0A1Q8ZZ32"/>
<comment type="caution">
    <text evidence="6">The sequence shown here is derived from an EMBL/GenBank/DDBJ whole genome shotgun (WGS) entry which is preliminary data.</text>
</comment>
<dbReference type="SMART" id="SM00267">
    <property type="entry name" value="GGDEF"/>
    <property type="match status" value="1"/>
</dbReference>
<gene>
    <name evidence="6" type="ORF">BJF91_03470</name>
    <name evidence="5" type="ORF">GGQ71_001843</name>
</gene>
<dbReference type="SUPFAM" id="SSF55073">
    <property type="entry name" value="Nucleotide cyclase"/>
    <property type="match status" value="1"/>
</dbReference>
<evidence type="ECO:0000256" key="3">
    <source>
        <dbReference type="SAM" id="Phobius"/>
    </source>
</evidence>
<evidence type="ECO:0000256" key="1">
    <source>
        <dbReference type="ARBA" id="ARBA00012528"/>
    </source>
</evidence>
<sequence length="420" mass="46057">MLDIKTAFLMWGTQAITLAVLLITIWLRNRRQGYYAYMAIGFACHGVGAMLIALRADLPPMLAIYGGNFLVLSGFCFWITALRLFSGRKPARWVVVPLLLWIGILMVPGISQTYALRLAAHQFAATLYFVMLAITALTSDISSQKYRYMLSALWMLQALSSVAVGVTSLIGMPGDRHELALSDFLGLFVIVCLVTTMVLLARIVMDRNEEQLKKLSRTDPLTGALNRRGLIETLDQMKRSAPRDSLLALLVFDLDYFKHINDTFGHQAGDTVLSSFAKMAEGVVGKSGIFARSGGEEFCAVLPVKDLRQAAAVAERIRYMIASTPVATSQGIVRLTTSIGLSAVSADDFDFDTAMRQADHGLYTAKADGRNRTAVARGETVFCLTPNEERGTPAAIDSEADRQVAALRRLTQRSAPHHAE</sequence>
<dbReference type="Pfam" id="PF00990">
    <property type="entry name" value="GGDEF"/>
    <property type="match status" value="1"/>
</dbReference>
<accession>A0A1Q8ZZ32</accession>
<dbReference type="NCBIfam" id="TIGR00254">
    <property type="entry name" value="GGDEF"/>
    <property type="match status" value="1"/>
</dbReference>
<keyword evidence="3" id="KW-0812">Transmembrane</keyword>
<dbReference type="InterPro" id="IPR050469">
    <property type="entry name" value="Diguanylate_Cyclase"/>
</dbReference>
<dbReference type="FunFam" id="3.30.70.270:FF:000001">
    <property type="entry name" value="Diguanylate cyclase domain protein"/>
    <property type="match status" value="1"/>
</dbReference>
<dbReference type="RefSeq" id="WP_075616667.1">
    <property type="nucleotide sequence ID" value="NZ_JACIED010000002.1"/>
</dbReference>
<dbReference type="Gene3D" id="3.30.70.270">
    <property type="match status" value="1"/>
</dbReference>
<feature type="transmembrane region" description="Helical" evidence="3">
    <location>
        <begin position="62"/>
        <end position="81"/>
    </location>
</feature>
<evidence type="ECO:0000313" key="8">
    <source>
        <dbReference type="Proteomes" id="UP000544107"/>
    </source>
</evidence>
<dbReference type="EC" id="2.7.7.65" evidence="1"/>